<keyword evidence="6" id="KW-1185">Reference proteome</keyword>
<dbReference type="Gene3D" id="6.10.150.10">
    <property type="match status" value="2"/>
</dbReference>
<comment type="subcellular location">
    <subcellularLocation>
        <location evidence="1">Nucleus</location>
    </subcellularLocation>
</comment>
<evidence type="ECO:0000256" key="1">
    <source>
        <dbReference type="ARBA" id="ARBA00004123"/>
    </source>
</evidence>
<dbReference type="EMBL" id="CANTFL010000435">
    <property type="protein sequence ID" value="CAI5722567.1"/>
    <property type="molecule type" value="Genomic_DNA"/>
</dbReference>
<name>A0AAV0TIM9_HYABA</name>
<keyword evidence="2" id="KW-0677">Repeat</keyword>
<dbReference type="GO" id="GO:0003713">
    <property type="term" value="F:transcription coactivator activity"/>
    <property type="evidence" value="ECO:0007669"/>
    <property type="project" value="TreeGrafter"/>
</dbReference>
<evidence type="ECO:0000256" key="2">
    <source>
        <dbReference type="ARBA" id="ARBA00022737"/>
    </source>
</evidence>
<evidence type="ECO:0000313" key="6">
    <source>
        <dbReference type="Proteomes" id="UP001162031"/>
    </source>
</evidence>
<keyword evidence="3" id="KW-0539">Nucleus</keyword>
<dbReference type="AlphaFoldDB" id="A0AAV0TIM9"/>
<gene>
    <name evidence="5" type="ORF">HBR001_LOCUS2901</name>
</gene>
<sequence length="316" mass="35180">MTDGSPAAVEHVPSLTEEQRRRAQETIDDLLETRPDATDLEQRNVLSTASPTVANTLQGVQKQLQHKMRSDELAHRLETRPDVQELRDQSIVHGIDGVAPSLQATQEKLQRQLKTDKVNQNLSKRPSVEALRATGVWETSAELAPRLTATAKQLEKQLVQDHVAQLLEARPEKDELVLHHILPDQEAMVAPVLQGTTLELERRLRADQVARQLRHRPAVTELEKRGIIDEGELGEDMVLPTKEKPLSPRARYALALKAVNRIAADKMISAEEKTRLKDLVLRGNETIVAALNCYALDEENGEKLDALHCALASASP</sequence>
<dbReference type="Proteomes" id="UP001162031">
    <property type="component" value="Unassembled WGS sequence"/>
</dbReference>
<dbReference type="Gene3D" id="6.10.140.2040">
    <property type="match status" value="1"/>
</dbReference>
<evidence type="ECO:0000256" key="3">
    <source>
        <dbReference type="ARBA" id="ARBA00023242"/>
    </source>
</evidence>
<dbReference type="InterPro" id="IPR004018">
    <property type="entry name" value="RPEL_repeat"/>
</dbReference>
<evidence type="ECO:0000256" key="4">
    <source>
        <dbReference type="SAM" id="MobiDB-lite"/>
    </source>
</evidence>
<organism evidence="5 6">
    <name type="scientific">Hyaloperonospora brassicae</name>
    <name type="common">Brassica downy mildew</name>
    <name type="synonym">Peronospora brassicae</name>
    <dbReference type="NCBI Taxonomy" id="162125"/>
    <lineage>
        <taxon>Eukaryota</taxon>
        <taxon>Sar</taxon>
        <taxon>Stramenopiles</taxon>
        <taxon>Oomycota</taxon>
        <taxon>Peronosporomycetes</taxon>
        <taxon>Peronosporales</taxon>
        <taxon>Peronosporaceae</taxon>
        <taxon>Hyaloperonospora</taxon>
    </lineage>
</organism>
<dbReference type="PANTHER" id="PTHR22793">
    <property type="entry name" value="MYOCARDIN-RELATED TRANSCRIPTION FACTOR-RELATED"/>
    <property type="match status" value="1"/>
</dbReference>
<protein>
    <recommendedName>
        <fullName evidence="7">RPEL repeat protein</fullName>
    </recommendedName>
</protein>
<dbReference type="InterPro" id="IPR043451">
    <property type="entry name" value="Myocardin-like"/>
</dbReference>
<comment type="caution">
    <text evidence="5">The sequence shown here is derived from an EMBL/GenBank/DDBJ whole genome shotgun (WGS) entry which is preliminary data.</text>
</comment>
<dbReference type="SMART" id="SM00707">
    <property type="entry name" value="RPEL"/>
    <property type="match status" value="4"/>
</dbReference>
<dbReference type="GO" id="GO:0045944">
    <property type="term" value="P:positive regulation of transcription by RNA polymerase II"/>
    <property type="evidence" value="ECO:0007669"/>
    <property type="project" value="TreeGrafter"/>
</dbReference>
<dbReference type="GO" id="GO:0005634">
    <property type="term" value="C:nucleus"/>
    <property type="evidence" value="ECO:0007669"/>
    <property type="project" value="UniProtKB-SubCell"/>
</dbReference>
<dbReference type="PANTHER" id="PTHR22793:SF12">
    <property type="entry name" value="MYOCARDIN-RELATED TRANSCRIPTION FACTOR, ISOFORM H"/>
    <property type="match status" value="1"/>
</dbReference>
<proteinExistence type="predicted"/>
<reference evidence="5" key="1">
    <citation type="submission" date="2022-12" db="EMBL/GenBank/DDBJ databases">
        <authorList>
            <person name="Webb A."/>
        </authorList>
    </citation>
    <scope>NUCLEOTIDE SEQUENCE</scope>
    <source>
        <strain evidence="5">Hp1</strain>
    </source>
</reference>
<evidence type="ECO:0000313" key="5">
    <source>
        <dbReference type="EMBL" id="CAI5722567.1"/>
    </source>
</evidence>
<feature type="region of interest" description="Disordered" evidence="4">
    <location>
        <begin position="1"/>
        <end position="23"/>
    </location>
</feature>
<accession>A0AAV0TIM9</accession>
<evidence type="ECO:0008006" key="7">
    <source>
        <dbReference type="Google" id="ProtNLM"/>
    </source>
</evidence>